<protein>
    <submittedName>
        <fullName evidence="1">Uncharacterized protein</fullName>
    </submittedName>
</protein>
<dbReference type="EMBL" id="JARJLG010000006">
    <property type="protein sequence ID" value="KAJ7780075.1"/>
    <property type="molecule type" value="Genomic_DNA"/>
</dbReference>
<reference evidence="1" key="1">
    <citation type="submission" date="2023-03" db="EMBL/GenBank/DDBJ databases">
        <title>Massive genome expansion in bonnet fungi (Mycena s.s.) driven by repeated elements and novel gene families across ecological guilds.</title>
        <authorList>
            <consortium name="Lawrence Berkeley National Laboratory"/>
            <person name="Harder C.B."/>
            <person name="Miyauchi S."/>
            <person name="Viragh M."/>
            <person name="Kuo A."/>
            <person name="Thoen E."/>
            <person name="Andreopoulos B."/>
            <person name="Lu D."/>
            <person name="Skrede I."/>
            <person name="Drula E."/>
            <person name="Henrissat B."/>
            <person name="Morin E."/>
            <person name="Kohler A."/>
            <person name="Barry K."/>
            <person name="LaButti K."/>
            <person name="Morin E."/>
            <person name="Salamov A."/>
            <person name="Lipzen A."/>
            <person name="Mereny Z."/>
            <person name="Hegedus B."/>
            <person name="Baldrian P."/>
            <person name="Stursova M."/>
            <person name="Weitz H."/>
            <person name="Taylor A."/>
            <person name="Grigoriev I.V."/>
            <person name="Nagy L.G."/>
            <person name="Martin F."/>
            <person name="Kauserud H."/>
        </authorList>
    </citation>
    <scope>NUCLEOTIDE SEQUENCE</scope>
    <source>
        <strain evidence="1">CBHHK188m</strain>
    </source>
</reference>
<organism evidence="1 2">
    <name type="scientific">Mycena maculata</name>
    <dbReference type="NCBI Taxonomy" id="230809"/>
    <lineage>
        <taxon>Eukaryota</taxon>
        <taxon>Fungi</taxon>
        <taxon>Dikarya</taxon>
        <taxon>Basidiomycota</taxon>
        <taxon>Agaricomycotina</taxon>
        <taxon>Agaricomycetes</taxon>
        <taxon>Agaricomycetidae</taxon>
        <taxon>Agaricales</taxon>
        <taxon>Marasmiineae</taxon>
        <taxon>Mycenaceae</taxon>
        <taxon>Mycena</taxon>
    </lineage>
</organism>
<accession>A0AAD7NYF6</accession>
<keyword evidence="2" id="KW-1185">Reference proteome</keyword>
<sequence length="320" mass="36405">MGGTQYPVVVPLLSSLEDHIPLFRRLWLQWDGLESQAEVDSVDCFRSAVSLVDIGVHSRYRFVPTLLPMHNQITQYFFDAPWETHSELLKLVPNLIEACIVISFDDGPWSVSHATNTVDLLCLRRLLVSDVETLDYLRTPALEEMSLYVREEDNPHLLLHLEPFLERSSCVLRSLYLKWNPSVRSIAEILRTFPSITRLAIAFEGEEDTVADTFFAHFTHTGRAVAVRGLREIHVGFSRACRIDYPRYLKMLRSWWKSKDCALQAAALLMTTDSDSGPDLATLGGLDTLRKDGLDVLLLSGSKAQKIMNRWVYTSSSSRF</sequence>
<proteinExistence type="predicted"/>
<dbReference type="AlphaFoldDB" id="A0AAD7NYF6"/>
<name>A0AAD7NYF6_9AGAR</name>
<comment type="caution">
    <text evidence="1">The sequence shown here is derived from an EMBL/GenBank/DDBJ whole genome shotgun (WGS) entry which is preliminary data.</text>
</comment>
<gene>
    <name evidence="1" type="ORF">DFH07DRAFT_462787</name>
</gene>
<evidence type="ECO:0000313" key="2">
    <source>
        <dbReference type="Proteomes" id="UP001215280"/>
    </source>
</evidence>
<evidence type="ECO:0000313" key="1">
    <source>
        <dbReference type="EMBL" id="KAJ7780075.1"/>
    </source>
</evidence>
<dbReference type="Proteomes" id="UP001215280">
    <property type="component" value="Unassembled WGS sequence"/>
</dbReference>